<organism evidence="2 3">
    <name type="scientific">Halovenus salina</name>
    <dbReference type="NCBI Taxonomy" id="1510225"/>
    <lineage>
        <taxon>Archaea</taxon>
        <taxon>Methanobacteriati</taxon>
        <taxon>Methanobacteriota</taxon>
        <taxon>Stenosarchaea group</taxon>
        <taxon>Halobacteria</taxon>
        <taxon>Halobacteriales</taxon>
        <taxon>Haloarculaceae</taxon>
        <taxon>Halovenus</taxon>
    </lineage>
</organism>
<dbReference type="InterPro" id="IPR052537">
    <property type="entry name" value="Extradiol_RC_dioxygenase"/>
</dbReference>
<evidence type="ECO:0000313" key="2">
    <source>
        <dbReference type="EMBL" id="MFC7058261.1"/>
    </source>
</evidence>
<keyword evidence="3" id="KW-1185">Reference proteome</keyword>
<dbReference type="PANTHER" id="PTHR36110">
    <property type="entry name" value="RING-CLEAVING DIOXYGENASE MHQE-RELATED"/>
    <property type="match status" value="1"/>
</dbReference>
<comment type="caution">
    <text evidence="2">The sequence shown here is derived from an EMBL/GenBank/DDBJ whole genome shotgun (WGS) entry which is preliminary data.</text>
</comment>
<dbReference type="InterPro" id="IPR029068">
    <property type="entry name" value="Glyas_Bleomycin-R_OHBP_Dase"/>
</dbReference>
<dbReference type="AlphaFoldDB" id="A0ABD5VYB0"/>
<dbReference type="SUPFAM" id="SSF54593">
    <property type="entry name" value="Glyoxalase/Bleomycin resistance protein/Dihydroxybiphenyl dioxygenase"/>
    <property type="match status" value="1"/>
</dbReference>
<sequence>MTDETDAEIPVTAAPPESPFRTLGTDHITIWGSNAEATIEYYRDLLGMSLVLRQPNLDDPAQEHLFFDTGDGTILTFFVSDDRTENPRPQRNGVGGVHHLCFNIDPDRFEEVATALNDAGRSYNVFDRGIFFSLYTRDHDGLIIELTADKFDIPDDRKGEVLAKAQELRVADGAEYAQTEHLAAALDELGVEAEAYDLPDAESGVGGV</sequence>
<protein>
    <submittedName>
        <fullName evidence="2">VOC family protein</fullName>
    </submittedName>
</protein>
<gene>
    <name evidence="2" type="ORF">ACFQQG_08820</name>
</gene>
<dbReference type="Gene3D" id="3.10.180.10">
    <property type="entry name" value="2,3-Dihydroxybiphenyl 1,2-Dioxygenase, domain 1"/>
    <property type="match status" value="1"/>
</dbReference>
<evidence type="ECO:0000259" key="1">
    <source>
        <dbReference type="PROSITE" id="PS51819"/>
    </source>
</evidence>
<accession>A0ABD5VYB0</accession>
<dbReference type="InterPro" id="IPR004360">
    <property type="entry name" value="Glyas_Fos-R_dOase_dom"/>
</dbReference>
<dbReference type="EMBL" id="JBHSZI010000001">
    <property type="protein sequence ID" value="MFC7058261.1"/>
    <property type="molecule type" value="Genomic_DNA"/>
</dbReference>
<dbReference type="RefSeq" id="WP_267164069.1">
    <property type="nucleotide sequence ID" value="NZ_CP112972.1"/>
</dbReference>
<dbReference type="Pfam" id="PF00903">
    <property type="entry name" value="Glyoxalase"/>
    <property type="match status" value="1"/>
</dbReference>
<dbReference type="Proteomes" id="UP001596445">
    <property type="component" value="Unassembled WGS sequence"/>
</dbReference>
<dbReference type="InterPro" id="IPR037523">
    <property type="entry name" value="VOC_core"/>
</dbReference>
<dbReference type="PANTHER" id="PTHR36110:SF4">
    <property type="entry name" value="RING-CLEAVING DIOXYGENASE MHQA-RELATED"/>
    <property type="match status" value="1"/>
</dbReference>
<dbReference type="PROSITE" id="PS51819">
    <property type="entry name" value="VOC"/>
    <property type="match status" value="1"/>
</dbReference>
<proteinExistence type="predicted"/>
<reference evidence="2 3" key="1">
    <citation type="journal article" date="2019" name="Int. J. Syst. Evol. Microbiol.">
        <title>The Global Catalogue of Microorganisms (GCM) 10K type strain sequencing project: providing services to taxonomists for standard genome sequencing and annotation.</title>
        <authorList>
            <consortium name="The Broad Institute Genomics Platform"/>
            <consortium name="The Broad Institute Genome Sequencing Center for Infectious Disease"/>
            <person name="Wu L."/>
            <person name="Ma J."/>
        </authorList>
    </citation>
    <scope>NUCLEOTIDE SEQUENCE [LARGE SCALE GENOMIC DNA]</scope>
    <source>
        <strain evidence="2 3">JCM 30072</strain>
    </source>
</reference>
<evidence type="ECO:0000313" key="3">
    <source>
        <dbReference type="Proteomes" id="UP001596445"/>
    </source>
</evidence>
<dbReference type="CDD" id="cd06587">
    <property type="entry name" value="VOC"/>
    <property type="match status" value="1"/>
</dbReference>
<dbReference type="GeneID" id="76630237"/>
<name>A0ABD5VYB0_9EURY</name>
<feature type="domain" description="VOC" evidence="1">
    <location>
        <begin position="24"/>
        <end position="149"/>
    </location>
</feature>